<feature type="region of interest" description="Disordered" evidence="1">
    <location>
        <begin position="1"/>
        <end position="44"/>
    </location>
</feature>
<accession>A0A8D8W9Q3</accession>
<proteinExistence type="predicted"/>
<sequence length="195" mass="21620">MVSLPKSMKTTPTCGRQPKITTSSNEPQEKRPARNRTINNRNGQTLEAIDKRLTEFQILYSQIGKVRPLQVGNSQTLSMVGFQMDNLKTTTGKGHSHNKTGVPLLGIRTTGKYHPPNPRATTSGSHLVMGGPMKTNRHGEFSPDRLPQGDQVRPLSEPIQTVGMISNQFGQRGQPHKDDTDHPPRENLRRSPSVN</sequence>
<protein>
    <submittedName>
        <fullName evidence="2">Uncharacterized protein</fullName>
    </submittedName>
</protein>
<feature type="compositionally biased region" description="Basic and acidic residues" evidence="1">
    <location>
        <begin position="175"/>
        <end position="189"/>
    </location>
</feature>
<dbReference type="AlphaFoldDB" id="A0A8D8W9Q3"/>
<name>A0A8D8W9Q3_9HEMI</name>
<organism evidence="2">
    <name type="scientific">Cacopsylla melanoneura</name>
    <dbReference type="NCBI Taxonomy" id="428564"/>
    <lineage>
        <taxon>Eukaryota</taxon>
        <taxon>Metazoa</taxon>
        <taxon>Ecdysozoa</taxon>
        <taxon>Arthropoda</taxon>
        <taxon>Hexapoda</taxon>
        <taxon>Insecta</taxon>
        <taxon>Pterygota</taxon>
        <taxon>Neoptera</taxon>
        <taxon>Paraneoptera</taxon>
        <taxon>Hemiptera</taxon>
        <taxon>Sternorrhyncha</taxon>
        <taxon>Psylloidea</taxon>
        <taxon>Psyllidae</taxon>
        <taxon>Psyllinae</taxon>
        <taxon>Cacopsylla</taxon>
    </lineage>
</organism>
<evidence type="ECO:0000256" key="1">
    <source>
        <dbReference type="SAM" id="MobiDB-lite"/>
    </source>
</evidence>
<dbReference type="EMBL" id="HBUF01165058">
    <property type="protein sequence ID" value="CAG6650988.1"/>
    <property type="molecule type" value="Transcribed_RNA"/>
</dbReference>
<feature type="region of interest" description="Disordered" evidence="1">
    <location>
        <begin position="136"/>
        <end position="195"/>
    </location>
</feature>
<feature type="compositionally biased region" description="Polar residues" evidence="1">
    <location>
        <begin position="8"/>
        <end position="26"/>
    </location>
</feature>
<reference evidence="2" key="1">
    <citation type="submission" date="2021-05" db="EMBL/GenBank/DDBJ databases">
        <authorList>
            <person name="Alioto T."/>
            <person name="Alioto T."/>
            <person name="Gomez Garrido J."/>
        </authorList>
    </citation>
    <scope>NUCLEOTIDE SEQUENCE</scope>
</reference>
<evidence type="ECO:0000313" key="2">
    <source>
        <dbReference type="EMBL" id="CAG6650988.1"/>
    </source>
</evidence>